<reference evidence="1" key="2">
    <citation type="journal article" date="2023" name="IMA Fungus">
        <title>Comparative genomic study of the Penicillium genus elucidates a diverse pangenome and 15 lateral gene transfer events.</title>
        <authorList>
            <person name="Petersen C."/>
            <person name="Sorensen T."/>
            <person name="Nielsen M.R."/>
            <person name="Sondergaard T.E."/>
            <person name="Sorensen J.L."/>
            <person name="Fitzpatrick D.A."/>
            <person name="Frisvad J.C."/>
            <person name="Nielsen K.L."/>
        </authorList>
    </citation>
    <scope>NUCLEOTIDE SEQUENCE</scope>
    <source>
        <strain evidence="1">IBT 21472</strain>
    </source>
</reference>
<name>A0A9W9U6W8_9EURO</name>
<keyword evidence="2" id="KW-1185">Reference proteome</keyword>
<reference evidence="1" key="1">
    <citation type="submission" date="2022-12" db="EMBL/GenBank/DDBJ databases">
        <authorList>
            <person name="Petersen C."/>
        </authorList>
    </citation>
    <scope>NUCLEOTIDE SEQUENCE</scope>
    <source>
        <strain evidence="1">IBT 21472</strain>
    </source>
</reference>
<evidence type="ECO:0000313" key="2">
    <source>
        <dbReference type="Proteomes" id="UP001147746"/>
    </source>
</evidence>
<organism evidence="1 2">
    <name type="scientific">Penicillium atrosanguineum</name>
    <dbReference type="NCBI Taxonomy" id="1132637"/>
    <lineage>
        <taxon>Eukaryota</taxon>
        <taxon>Fungi</taxon>
        <taxon>Dikarya</taxon>
        <taxon>Ascomycota</taxon>
        <taxon>Pezizomycotina</taxon>
        <taxon>Eurotiomycetes</taxon>
        <taxon>Eurotiomycetidae</taxon>
        <taxon>Eurotiales</taxon>
        <taxon>Aspergillaceae</taxon>
        <taxon>Penicillium</taxon>
    </lineage>
</organism>
<sequence length="451" mass="49826">MSASQIRKTLSLFHKPKTHWHNPEQSIGDFCGTKKGRFNCWAAKGPAEEAFEKVRVQIIEILEIECDRVPNSGYVLARMFMIGKTQASAVPNIMFSCADRESRKAAVAAVRNSKLLDQLPPGICLGDWPHPPDLKIPRPLASAMRYACPNIHDEQEIRSFSSVHVQKTYNIVKGQALRLELQKSSTELESGRSATIGSIVQIFDRRFYLAPAHFYYPEEFFSPEVESDLEDSECDFGVLDDEPEDLSDAQEAEFMSQYSLSPESSDLEEDWDLDENNSLSDCESDYLISGEQSESLNSDIVAPEEDVTYSIPDNPHITSLHHFTSPEAVLPTINSDSLDYCLIEIGKSEHCLPDLPVLSRENIGQPRSGSTNVLAATGAGNVLVGVLSSGLSCVRLPKATTYMSVLTVKFERSLQSGDSGSIVRDAKTGMIYGHIALKLPSLSQLPKSSMI</sequence>
<gene>
    <name evidence="1" type="ORF">N7476_004687</name>
</gene>
<protein>
    <submittedName>
        <fullName evidence="1">Uncharacterized protein</fullName>
    </submittedName>
</protein>
<comment type="caution">
    <text evidence="1">The sequence shown here is derived from an EMBL/GenBank/DDBJ whole genome shotgun (WGS) entry which is preliminary data.</text>
</comment>
<proteinExistence type="predicted"/>
<evidence type="ECO:0000313" key="1">
    <source>
        <dbReference type="EMBL" id="KAJ5318267.1"/>
    </source>
</evidence>
<dbReference type="AlphaFoldDB" id="A0A9W9U6W8"/>
<dbReference type="EMBL" id="JAPZBO010000004">
    <property type="protein sequence ID" value="KAJ5318267.1"/>
    <property type="molecule type" value="Genomic_DNA"/>
</dbReference>
<accession>A0A9W9U6W8</accession>
<dbReference type="Proteomes" id="UP001147746">
    <property type="component" value="Unassembled WGS sequence"/>
</dbReference>